<evidence type="ECO:0008006" key="4">
    <source>
        <dbReference type="Google" id="ProtNLM"/>
    </source>
</evidence>
<evidence type="ECO:0000256" key="1">
    <source>
        <dbReference type="SAM" id="MobiDB-lite"/>
    </source>
</evidence>
<protein>
    <recommendedName>
        <fullName evidence="4">FlxA-like protein</fullName>
    </recommendedName>
</protein>
<dbReference type="EMBL" id="WWCN01000015">
    <property type="protein sequence ID" value="MYM25360.1"/>
    <property type="molecule type" value="Genomic_DNA"/>
</dbReference>
<reference evidence="2 3" key="1">
    <citation type="submission" date="2019-12" db="EMBL/GenBank/DDBJ databases">
        <title>Novel species isolated from a subtropical stream in China.</title>
        <authorList>
            <person name="Lu H."/>
        </authorList>
    </citation>
    <scope>NUCLEOTIDE SEQUENCE [LARGE SCALE GENOMIC DNA]</scope>
    <source>
        <strain evidence="2 3">FT135W</strain>
    </source>
</reference>
<organism evidence="2 3">
    <name type="scientific">Duganella flavida</name>
    <dbReference type="NCBI Taxonomy" id="2692175"/>
    <lineage>
        <taxon>Bacteria</taxon>
        <taxon>Pseudomonadati</taxon>
        <taxon>Pseudomonadota</taxon>
        <taxon>Betaproteobacteria</taxon>
        <taxon>Burkholderiales</taxon>
        <taxon>Oxalobacteraceae</taxon>
        <taxon>Telluria group</taxon>
        <taxon>Duganella</taxon>
    </lineage>
</organism>
<comment type="caution">
    <text evidence="2">The sequence shown here is derived from an EMBL/GenBank/DDBJ whole genome shotgun (WGS) entry which is preliminary data.</text>
</comment>
<proteinExistence type="predicted"/>
<gene>
    <name evidence="2" type="ORF">GTP46_22280</name>
</gene>
<dbReference type="RefSeq" id="WP_161008808.1">
    <property type="nucleotide sequence ID" value="NZ_WWCN01000015.1"/>
</dbReference>
<dbReference type="AlphaFoldDB" id="A0A6L8KEC4"/>
<feature type="region of interest" description="Disordered" evidence="1">
    <location>
        <begin position="96"/>
        <end position="130"/>
    </location>
</feature>
<accession>A0A6L8KEC4</accession>
<keyword evidence="3" id="KW-1185">Reference proteome</keyword>
<evidence type="ECO:0000313" key="3">
    <source>
        <dbReference type="Proteomes" id="UP000479335"/>
    </source>
</evidence>
<dbReference type="Proteomes" id="UP000479335">
    <property type="component" value="Unassembled WGS sequence"/>
</dbReference>
<name>A0A6L8KEC4_9BURK</name>
<evidence type="ECO:0000313" key="2">
    <source>
        <dbReference type="EMBL" id="MYM25360.1"/>
    </source>
</evidence>
<sequence>MNASNVAPAYLAQLAIATGAPGASGATESTTARAAILQQIRKLQKLEAGLGEQLAKLAGDRSSGGIQQRIALQQQIDGIEQQIKALQIALLQKDADRKVTVPKSDGSQTKASGERVSDLAGPENGDKSIAAATTVGTVINTAA</sequence>